<dbReference type="AlphaFoldDB" id="A0A7I4ALT6"/>
<proteinExistence type="predicted"/>
<dbReference type="Gramene" id="Pp3c13_9340V3.1">
    <property type="protein sequence ID" value="Pp3c13_9340V3.1"/>
    <property type="gene ID" value="Pp3c13_9340"/>
</dbReference>
<keyword evidence="2" id="KW-1185">Reference proteome</keyword>
<sequence length="78" mass="9205">MRADGRWQWGRRRVLSQGKRWREKALFILTILLLDEPCSQIDTSKLLHPRVEDFCAVNCWLGGGIVWPYCLHVLVLFH</sequence>
<dbReference type="EMBL" id="ABEU02000013">
    <property type="status" value="NOT_ANNOTATED_CDS"/>
    <property type="molecule type" value="Genomic_DNA"/>
</dbReference>
<reference evidence="1" key="3">
    <citation type="submission" date="2020-12" db="UniProtKB">
        <authorList>
            <consortium name="EnsemblPlants"/>
        </authorList>
    </citation>
    <scope>IDENTIFICATION</scope>
</reference>
<evidence type="ECO:0000313" key="1">
    <source>
        <dbReference type="EnsemblPlants" id="Pp3c13_9340V3.1"/>
    </source>
</evidence>
<dbReference type="EnsemblPlants" id="Pp3c13_9340V3.1">
    <property type="protein sequence ID" value="Pp3c13_9340V3.1"/>
    <property type="gene ID" value="Pp3c13_9340"/>
</dbReference>
<dbReference type="InParanoid" id="A0A7I4ALT6"/>
<accession>A0A7I4ALT6</accession>
<reference evidence="1 2" key="1">
    <citation type="journal article" date="2008" name="Science">
        <title>The Physcomitrella genome reveals evolutionary insights into the conquest of land by plants.</title>
        <authorList>
            <person name="Rensing S."/>
            <person name="Lang D."/>
            <person name="Zimmer A."/>
            <person name="Terry A."/>
            <person name="Salamov A."/>
            <person name="Shapiro H."/>
            <person name="Nishiyama T."/>
            <person name="Perroud P.-F."/>
            <person name="Lindquist E."/>
            <person name="Kamisugi Y."/>
            <person name="Tanahashi T."/>
            <person name="Sakakibara K."/>
            <person name="Fujita T."/>
            <person name="Oishi K."/>
            <person name="Shin-I T."/>
            <person name="Kuroki Y."/>
            <person name="Toyoda A."/>
            <person name="Suzuki Y."/>
            <person name="Hashimoto A."/>
            <person name="Yamaguchi K."/>
            <person name="Sugano A."/>
            <person name="Kohara Y."/>
            <person name="Fujiyama A."/>
            <person name="Anterola A."/>
            <person name="Aoki S."/>
            <person name="Ashton N."/>
            <person name="Barbazuk W.B."/>
            <person name="Barker E."/>
            <person name="Bennetzen J."/>
            <person name="Bezanilla M."/>
            <person name="Blankenship R."/>
            <person name="Cho S.H."/>
            <person name="Dutcher S."/>
            <person name="Estelle M."/>
            <person name="Fawcett J.A."/>
            <person name="Gundlach H."/>
            <person name="Hanada K."/>
            <person name="Heyl A."/>
            <person name="Hicks K.A."/>
            <person name="Hugh J."/>
            <person name="Lohr M."/>
            <person name="Mayer K."/>
            <person name="Melkozernov A."/>
            <person name="Murata T."/>
            <person name="Nelson D."/>
            <person name="Pils B."/>
            <person name="Prigge M."/>
            <person name="Reiss B."/>
            <person name="Renner T."/>
            <person name="Rombauts S."/>
            <person name="Rushton P."/>
            <person name="Sanderfoot A."/>
            <person name="Schween G."/>
            <person name="Shiu S.-H."/>
            <person name="Stueber K."/>
            <person name="Theodoulou F.L."/>
            <person name="Tu H."/>
            <person name="Van de Peer Y."/>
            <person name="Verrier P.J."/>
            <person name="Waters E."/>
            <person name="Wood A."/>
            <person name="Yang L."/>
            <person name="Cove D."/>
            <person name="Cuming A."/>
            <person name="Hasebe M."/>
            <person name="Lucas S."/>
            <person name="Mishler D.B."/>
            <person name="Reski R."/>
            <person name="Grigoriev I."/>
            <person name="Quatrano R.S."/>
            <person name="Boore J.L."/>
        </authorList>
    </citation>
    <scope>NUCLEOTIDE SEQUENCE [LARGE SCALE GENOMIC DNA]</scope>
    <source>
        <strain evidence="1 2">cv. Gransden 2004</strain>
    </source>
</reference>
<reference evidence="1 2" key="2">
    <citation type="journal article" date="2018" name="Plant J.">
        <title>The Physcomitrella patens chromosome-scale assembly reveals moss genome structure and evolution.</title>
        <authorList>
            <person name="Lang D."/>
            <person name="Ullrich K.K."/>
            <person name="Murat F."/>
            <person name="Fuchs J."/>
            <person name="Jenkins J."/>
            <person name="Haas F.B."/>
            <person name="Piednoel M."/>
            <person name="Gundlach H."/>
            <person name="Van Bel M."/>
            <person name="Meyberg R."/>
            <person name="Vives C."/>
            <person name="Morata J."/>
            <person name="Symeonidi A."/>
            <person name="Hiss M."/>
            <person name="Muchero W."/>
            <person name="Kamisugi Y."/>
            <person name="Saleh O."/>
            <person name="Blanc G."/>
            <person name="Decker E.L."/>
            <person name="van Gessel N."/>
            <person name="Grimwood J."/>
            <person name="Hayes R.D."/>
            <person name="Graham S.W."/>
            <person name="Gunter L.E."/>
            <person name="McDaniel S.F."/>
            <person name="Hoernstein S.N.W."/>
            <person name="Larsson A."/>
            <person name="Li F.W."/>
            <person name="Perroud P.F."/>
            <person name="Phillips J."/>
            <person name="Ranjan P."/>
            <person name="Rokshar D.S."/>
            <person name="Rothfels C.J."/>
            <person name="Schneider L."/>
            <person name="Shu S."/>
            <person name="Stevenson D.W."/>
            <person name="Thummler F."/>
            <person name="Tillich M."/>
            <person name="Villarreal Aguilar J.C."/>
            <person name="Widiez T."/>
            <person name="Wong G.K."/>
            <person name="Wymore A."/>
            <person name="Zhang Y."/>
            <person name="Zimmer A.D."/>
            <person name="Quatrano R.S."/>
            <person name="Mayer K.F.X."/>
            <person name="Goodstein D."/>
            <person name="Casacuberta J.M."/>
            <person name="Vandepoele K."/>
            <person name="Reski R."/>
            <person name="Cuming A.C."/>
            <person name="Tuskan G.A."/>
            <person name="Maumus F."/>
            <person name="Salse J."/>
            <person name="Schmutz J."/>
            <person name="Rensing S.A."/>
        </authorList>
    </citation>
    <scope>NUCLEOTIDE SEQUENCE [LARGE SCALE GENOMIC DNA]</scope>
    <source>
        <strain evidence="1 2">cv. Gransden 2004</strain>
    </source>
</reference>
<protein>
    <submittedName>
        <fullName evidence="1">Uncharacterized protein</fullName>
    </submittedName>
</protein>
<dbReference type="Proteomes" id="UP000006727">
    <property type="component" value="Chromosome 13"/>
</dbReference>
<organism evidence="1 2">
    <name type="scientific">Physcomitrium patens</name>
    <name type="common">Spreading-leaved earth moss</name>
    <name type="synonym">Physcomitrella patens</name>
    <dbReference type="NCBI Taxonomy" id="3218"/>
    <lineage>
        <taxon>Eukaryota</taxon>
        <taxon>Viridiplantae</taxon>
        <taxon>Streptophyta</taxon>
        <taxon>Embryophyta</taxon>
        <taxon>Bryophyta</taxon>
        <taxon>Bryophytina</taxon>
        <taxon>Bryopsida</taxon>
        <taxon>Funariidae</taxon>
        <taxon>Funariales</taxon>
        <taxon>Funariaceae</taxon>
        <taxon>Physcomitrium</taxon>
    </lineage>
</organism>
<name>A0A7I4ALT6_PHYPA</name>
<evidence type="ECO:0000313" key="2">
    <source>
        <dbReference type="Proteomes" id="UP000006727"/>
    </source>
</evidence>